<dbReference type="InterPro" id="IPR051932">
    <property type="entry name" value="Bact_StressResp_Reg"/>
</dbReference>
<keyword evidence="1" id="KW-0597">Phosphoprotein</keyword>
<evidence type="ECO:0000259" key="2">
    <source>
        <dbReference type="PROSITE" id="PS50801"/>
    </source>
</evidence>
<reference evidence="3 4" key="1">
    <citation type="submission" date="2017-12" db="EMBL/GenBank/DDBJ databases">
        <title>Taxonomic description and draft genome of Pradoshia cofamensis Gen. nov., sp. nov., a thermotolerant bacillale isolated from anterior gut of earthworm Eisenia fetida.</title>
        <authorList>
            <person name="Saha T."/>
            <person name="Chakraborty R."/>
        </authorList>
    </citation>
    <scope>NUCLEOTIDE SEQUENCE [LARGE SCALE GENOMIC DNA]</scope>
    <source>
        <strain evidence="3 4">EAG3</strain>
    </source>
</reference>
<accession>A0A2S7N0Y7</accession>
<dbReference type="InterPro" id="IPR002645">
    <property type="entry name" value="STAS_dom"/>
</dbReference>
<dbReference type="Proteomes" id="UP000239663">
    <property type="component" value="Unassembled WGS sequence"/>
</dbReference>
<gene>
    <name evidence="3" type="ORF">CYL18_07280</name>
</gene>
<dbReference type="Pfam" id="PF01740">
    <property type="entry name" value="STAS"/>
    <property type="match status" value="1"/>
</dbReference>
<protein>
    <submittedName>
        <fullName evidence="3">Anti-anti-sigma factor</fullName>
    </submittedName>
</protein>
<dbReference type="CDD" id="cd07041">
    <property type="entry name" value="STAS_RsbR_RsbS_like"/>
    <property type="match status" value="1"/>
</dbReference>
<dbReference type="PANTHER" id="PTHR33745">
    <property type="entry name" value="RSBT ANTAGONIST PROTEIN RSBS-RELATED"/>
    <property type="match status" value="1"/>
</dbReference>
<dbReference type="PROSITE" id="PS50801">
    <property type="entry name" value="STAS"/>
    <property type="match status" value="1"/>
</dbReference>
<dbReference type="InterPro" id="IPR036513">
    <property type="entry name" value="STAS_dom_sf"/>
</dbReference>
<feature type="domain" description="STAS" evidence="2">
    <location>
        <begin position="160"/>
        <end position="277"/>
    </location>
</feature>
<evidence type="ECO:0000313" key="3">
    <source>
        <dbReference type="EMBL" id="PQD95686.1"/>
    </source>
</evidence>
<name>A0A2S7N0Y7_9BACI</name>
<dbReference type="OrthoDB" id="2379721at2"/>
<evidence type="ECO:0000313" key="4">
    <source>
        <dbReference type="Proteomes" id="UP000239663"/>
    </source>
</evidence>
<proteinExistence type="predicted"/>
<dbReference type="RefSeq" id="WP_104848833.1">
    <property type="nucleotide sequence ID" value="NZ_PKOZ01000003.1"/>
</dbReference>
<dbReference type="Gene3D" id="3.30.750.24">
    <property type="entry name" value="STAS domain"/>
    <property type="match status" value="1"/>
</dbReference>
<comment type="caution">
    <text evidence="3">The sequence shown here is derived from an EMBL/GenBank/DDBJ whole genome shotgun (WGS) entry which is preliminary data.</text>
</comment>
<organism evidence="3 4">
    <name type="scientific">Pradoshia eiseniae</name>
    <dbReference type="NCBI Taxonomy" id="2064768"/>
    <lineage>
        <taxon>Bacteria</taxon>
        <taxon>Bacillati</taxon>
        <taxon>Bacillota</taxon>
        <taxon>Bacilli</taxon>
        <taxon>Bacillales</taxon>
        <taxon>Bacillaceae</taxon>
        <taxon>Pradoshia</taxon>
    </lineage>
</organism>
<dbReference type="AlphaFoldDB" id="A0A2S7N0Y7"/>
<dbReference type="PANTHER" id="PTHR33745:SF3">
    <property type="entry name" value="RSBT CO-ANTAGONIST PROTEIN RSBRC"/>
    <property type="match status" value="1"/>
</dbReference>
<sequence length="277" mass="31910">MQAAFETSTFIKEYFQENRDYFQEQLLSEAVNVRDKIEEILLIGNIDLLNNAQKLVVYVMDQSDKDVRAFAKQEGIAWATHSLTLTFKLEWVQAIRRTLWKLLNKFVDEQDLEYDASDFFTLEKQINDQLDQFLNTFFICYSDYKDQLLEHQKQLVENLSVPIIPITSDMCILPLIGVLDDHRARIIEEKVFTAIDELHIETLIIDLSGIAEMDGAVIDQFLKMIDGTTMMGCKPVITGLRPEIVRHMVSLGITFEDRAITSGTLQAAVKRYTSLDK</sequence>
<keyword evidence="4" id="KW-1185">Reference proteome</keyword>
<dbReference type="SUPFAM" id="SSF52091">
    <property type="entry name" value="SpoIIaa-like"/>
    <property type="match status" value="1"/>
</dbReference>
<dbReference type="EMBL" id="PKOZ01000003">
    <property type="protein sequence ID" value="PQD95686.1"/>
    <property type="molecule type" value="Genomic_DNA"/>
</dbReference>
<evidence type="ECO:0000256" key="1">
    <source>
        <dbReference type="ARBA" id="ARBA00022553"/>
    </source>
</evidence>